<protein>
    <submittedName>
        <fullName evidence="1">Uncharacterized protein</fullName>
    </submittedName>
</protein>
<accession>A0ACB9ZLF8</accession>
<keyword evidence="2" id="KW-1185">Reference proteome</keyword>
<proteinExistence type="predicted"/>
<dbReference type="EMBL" id="CM044708">
    <property type="protein sequence ID" value="KAI5648423.1"/>
    <property type="molecule type" value="Genomic_DNA"/>
</dbReference>
<sequence>MIGAKAVIVLVVFFFSLTTVRLQANTEHKGKLKGINNAKSGENIIPHHGSKLAQAFGGHGVAGGQAGAGGSDNGRGSHSNSPQGGAAVVPLYAGAAHGRRNNHHSAGSSIHLSIVSSTLTTILMAYLLIVNPFK</sequence>
<evidence type="ECO:0000313" key="1">
    <source>
        <dbReference type="EMBL" id="KAI5648423.1"/>
    </source>
</evidence>
<evidence type="ECO:0000313" key="2">
    <source>
        <dbReference type="Proteomes" id="UP001060085"/>
    </source>
</evidence>
<reference evidence="2" key="1">
    <citation type="journal article" date="2023" name="Nat. Plants">
        <title>Single-cell RNA sequencing provides a high-resolution roadmap for understanding the multicellular compartmentation of specialized metabolism.</title>
        <authorList>
            <person name="Sun S."/>
            <person name="Shen X."/>
            <person name="Li Y."/>
            <person name="Li Y."/>
            <person name="Wang S."/>
            <person name="Li R."/>
            <person name="Zhang H."/>
            <person name="Shen G."/>
            <person name="Guo B."/>
            <person name="Wei J."/>
            <person name="Xu J."/>
            <person name="St-Pierre B."/>
            <person name="Chen S."/>
            <person name="Sun C."/>
        </authorList>
    </citation>
    <scope>NUCLEOTIDE SEQUENCE [LARGE SCALE GENOMIC DNA]</scope>
</reference>
<organism evidence="1 2">
    <name type="scientific">Catharanthus roseus</name>
    <name type="common">Madagascar periwinkle</name>
    <name type="synonym">Vinca rosea</name>
    <dbReference type="NCBI Taxonomy" id="4058"/>
    <lineage>
        <taxon>Eukaryota</taxon>
        <taxon>Viridiplantae</taxon>
        <taxon>Streptophyta</taxon>
        <taxon>Embryophyta</taxon>
        <taxon>Tracheophyta</taxon>
        <taxon>Spermatophyta</taxon>
        <taxon>Magnoliopsida</taxon>
        <taxon>eudicotyledons</taxon>
        <taxon>Gunneridae</taxon>
        <taxon>Pentapetalae</taxon>
        <taxon>asterids</taxon>
        <taxon>lamiids</taxon>
        <taxon>Gentianales</taxon>
        <taxon>Apocynaceae</taxon>
        <taxon>Rauvolfioideae</taxon>
        <taxon>Vinceae</taxon>
        <taxon>Catharanthinae</taxon>
        <taxon>Catharanthus</taxon>
    </lineage>
</organism>
<name>A0ACB9ZLF8_CATRO</name>
<gene>
    <name evidence="1" type="ORF">M9H77_34428</name>
</gene>
<dbReference type="Proteomes" id="UP001060085">
    <property type="component" value="Linkage Group LG08"/>
</dbReference>
<comment type="caution">
    <text evidence="1">The sequence shown here is derived from an EMBL/GenBank/DDBJ whole genome shotgun (WGS) entry which is preliminary data.</text>
</comment>